<dbReference type="AlphaFoldDB" id="A0A250JE22"/>
<evidence type="ECO:0000256" key="6">
    <source>
        <dbReference type="ARBA" id="ARBA00022842"/>
    </source>
</evidence>
<dbReference type="HAMAP" id="MF_00354">
    <property type="entry name" value="Idi_2"/>
    <property type="match status" value="1"/>
</dbReference>
<feature type="binding site" evidence="11">
    <location>
        <position position="193"/>
    </location>
    <ligand>
        <name>FMN</name>
        <dbReference type="ChEBI" id="CHEBI:58210"/>
    </ligand>
</feature>
<dbReference type="InterPro" id="IPR013785">
    <property type="entry name" value="Aldolase_TIM"/>
</dbReference>
<gene>
    <name evidence="11" type="primary">fni</name>
    <name evidence="13" type="ORF">CYFUS_006872</name>
</gene>
<evidence type="ECO:0000256" key="4">
    <source>
        <dbReference type="ARBA" id="ARBA00022643"/>
    </source>
</evidence>
<feature type="binding site" evidence="11">
    <location>
        <position position="162"/>
    </location>
    <ligand>
        <name>Mg(2+)</name>
        <dbReference type="ChEBI" id="CHEBI:18420"/>
    </ligand>
</feature>
<comment type="similarity">
    <text evidence="11">Belongs to the IPP isomerase type 2 family.</text>
</comment>
<comment type="cofactor">
    <cofactor evidence="11">
        <name>NADPH</name>
        <dbReference type="ChEBI" id="CHEBI:57783"/>
    </cofactor>
</comment>
<feature type="binding site" evidence="11">
    <location>
        <position position="68"/>
    </location>
    <ligand>
        <name>FMN</name>
        <dbReference type="ChEBI" id="CHEBI:58210"/>
    </ligand>
</feature>
<feature type="binding site" evidence="11">
    <location>
        <begin position="294"/>
        <end position="295"/>
    </location>
    <ligand>
        <name>FMN</name>
        <dbReference type="ChEBI" id="CHEBI:58210"/>
    </ligand>
</feature>
<proteinExistence type="inferred from homology"/>
<dbReference type="Pfam" id="PF01070">
    <property type="entry name" value="FMN_dh"/>
    <property type="match status" value="1"/>
</dbReference>
<dbReference type="InterPro" id="IPR011179">
    <property type="entry name" value="IPdP_isomerase"/>
</dbReference>
<dbReference type="InterPro" id="IPR000262">
    <property type="entry name" value="FMN-dep_DH"/>
</dbReference>
<dbReference type="Gene3D" id="3.20.20.70">
    <property type="entry name" value="Aldolase class I"/>
    <property type="match status" value="1"/>
</dbReference>
<feature type="binding site" evidence="11">
    <location>
        <position position="127"/>
    </location>
    <ligand>
        <name>FMN</name>
        <dbReference type="ChEBI" id="CHEBI:58210"/>
    </ligand>
</feature>
<dbReference type="GO" id="GO:0008299">
    <property type="term" value="P:isoprenoid biosynthetic process"/>
    <property type="evidence" value="ECO:0007669"/>
    <property type="project" value="UniProtKB-UniRule"/>
</dbReference>
<dbReference type="EMBL" id="CP022098">
    <property type="protein sequence ID" value="ATB41406.1"/>
    <property type="molecule type" value="Genomic_DNA"/>
</dbReference>
<dbReference type="KEGG" id="cfus:CYFUS_006872"/>
<feature type="binding site" evidence="11">
    <location>
        <position position="218"/>
    </location>
    <ligand>
        <name>FMN</name>
        <dbReference type="ChEBI" id="CHEBI:58210"/>
    </ligand>
</feature>
<dbReference type="SUPFAM" id="SSF51395">
    <property type="entry name" value="FMN-linked oxidoreductases"/>
    <property type="match status" value="1"/>
</dbReference>
<evidence type="ECO:0000256" key="3">
    <source>
        <dbReference type="ARBA" id="ARBA00022630"/>
    </source>
</evidence>
<feature type="binding site" evidence="11">
    <location>
        <position position="161"/>
    </location>
    <ligand>
        <name>substrate</name>
    </ligand>
</feature>
<evidence type="ECO:0000256" key="5">
    <source>
        <dbReference type="ARBA" id="ARBA00022723"/>
    </source>
</evidence>
<dbReference type="GO" id="GO:0016491">
    <property type="term" value="F:oxidoreductase activity"/>
    <property type="evidence" value="ECO:0007669"/>
    <property type="project" value="InterPro"/>
</dbReference>
<feature type="domain" description="FMN-dependent dehydrogenase" evidence="12">
    <location>
        <begin position="179"/>
        <end position="338"/>
    </location>
</feature>
<evidence type="ECO:0000256" key="2">
    <source>
        <dbReference type="ARBA" id="ARBA00022490"/>
    </source>
</evidence>
<dbReference type="PANTHER" id="PTHR43665">
    <property type="entry name" value="ISOPENTENYL-DIPHOSPHATE DELTA-ISOMERASE"/>
    <property type="match status" value="1"/>
</dbReference>
<feature type="binding site" evidence="11">
    <location>
        <position position="223"/>
    </location>
    <ligand>
        <name>FMN</name>
        <dbReference type="ChEBI" id="CHEBI:58210"/>
    </ligand>
</feature>
<dbReference type="GO" id="GO:0010181">
    <property type="term" value="F:FMN binding"/>
    <property type="evidence" value="ECO:0007669"/>
    <property type="project" value="UniProtKB-UniRule"/>
</dbReference>
<dbReference type="GO" id="GO:0004452">
    <property type="term" value="F:isopentenyl-diphosphate delta-isomerase activity"/>
    <property type="evidence" value="ECO:0007669"/>
    <property type="project" value="UniProtKB-UniRule"/>
</dbReference>
<feature type="binding site" evidence="11">
    <location>
        <position position="99"/>
    </location>
    <ligand>
        <name>FMN</name>
        <dbReference type="ChEBI" id="CHEBI:58210"/>
    </ligand>
</feature>
<organism evidence="13 14">
    <name type="scientific">Cystobacter fuscus</name>
    <dbReference type="NCBI Taxonomy" id="43"/>
    <lineage>
        <taxon>Bacteria</taxon>
        <taxon>Pseudomonadati</taxon>
        <taxon>Myxococcota</taxon>
        <taxon>Myxococcia</taxon>
        <taxon>Myxococcales</taxon>
        <taxon>Cystobacterineae</taxon>
        <taxon>Archangiaceae</taxon>
        <taxon>Cystobacter</taxon>
    </lineage>
</organism>
<dbReference type="GO" id="GO:0005737">
    <property type="term" value="C:cytoplasm"/>
    <property type="evidence" value="ECO:0007669"/>
    <property type="project" value="UniProtKB-SubCell"/>
</dbReference>
<dbReference type="EC" id="5.3.3.2" evidence="11"/>
<evidence type="ECO:0000259" key="12">
    <source>
        <dbReference type="Pfam" id="PF01070"/>
    </source>
</evidence>
<keyword evidence="3 11" id="KW-0285">Flavoprotein</keyword>
<keyword evidence="5 11" id="KW-0479">Metal-binding</keyword>
<comment type="subcellular location">
    <subcellularLocation>
        <location evidence="11">Cytoplasm</location>
    </subcellularLocation>
</comment>
<sequence length="353" mass="37045">MTDEEATAKRKDAHLDLCATGDVEPLGNSTLLEDVRLVHCAMPELSVDEVNLSTEFLGKTLRYPLLITGMTGGTERAGVVNRDLALVAERHGLAFGVGSQRAMAENPQAAESFQVRRVAPTVPLLGNIGLYQAVRMGVDGVRRLADAIGADGMALHLNAGQELTQPEGDRDFRGGYQIVEQLVRAFGARLLVKETGCGIGPDVARRLVELGVRNVDVSGLGGTSWVRVEQLRAEGVQAQVGAEFSNWGIPTAAAIASVRRAVGSGPRLVASGGLRTGLDAAKVIALGADVAGMALPLFRAQQAGGVEGAEKALAVILSSLRQAFVLTGSASCADLQRKPRIIGGQLKDWLATL</sequence>
<evidence type="ECO:0000313" key="14">
    <source>
        <dbReference type="Proteomes" id="UP000217257"/>
    </source>
</evidence>
<feature type="binding site" evidence="11">
    <location>
        <begin position="69"/>
        <end position="71"/>
    </location>
    <ligand>
        <name>FMN</name>
        <dbReference type="ChEBI" id="CHEBI:58210"/>
    </ligand>
</feature>
<dbReference type="Proteomes" id="UP000217257">
    <property type="component" value="Chromosome"/>
</dbReference>
<name>A0A250JE22_9BACT</name>
<keyword evidence="2 11" id="KW-0963">Cytoplasm</keyword>
<comment type="cofactor">
    <cofactor evidence="1 11">
        <name>FMN</name>
        <dbReference type="ChEBI" id="CHEBI:58210"/>
    </cofactor>
</comment>
<comment type="catalytic activity">
    <reaction evidence="11">
        <text>isopentenyl diphosphate = dimethylallyl diphosphate</text>
        <dbReference type="Rhea" id="RHEA:23284"/>
        <dbReference type="ChEBI" id="CHEBI:57623"/>
        <dbReference type="ChEBI" id="CHEBI:128769"/>
        <dbReference type="EC" id="5.3.3.2"/>
    </reaction>
</comment>
<comment type="cofactor">
    <cofactor evidence="11">
        <name>Mg(2+)</name>
        <dbReference type="ChEBI" id="CHEBI:18420"/>
    </cofactor>
</comment>
<feature type="binding site" evidence="11">
    <location>
        <begin position="10"/>
        <end position="11"/>
    </location>
    <ligand>
        <name>substrate</name>
    </ligand>
</feature>
<protein>
    <recommendedName>
        <fullName evidence="11">Isopentenyl-diphosphate delta-isomerase</fullName>
        <shortName evidence="11">IPP isomerase</shortName>
        <ecNumber evidence="11">5.3.3.2</ecNumber>
    </recommendedName>
    <alternativeName>
        <fullName evidence="11">Isopentenyl diphosphate:dimethylallyl diphosphate isomerase</fullName>
    </alternativeName>
    <alternativeName>
        <fullName evidence="11">Isopentenyl pyrophosphate isomerase</fullName>
    </alternativeName>
    <alternativeName>
        <fullName evidence="11">Type 2 isopentenyl diphosphate isomerase</fullName>
        <shortName evidence="11">IDI-2</shortName>
    </alternativeName>
</protein>
<dbReference type="NCBIfam" id="TIGR02151">
    <property type="entry name" value="IPP_isom_2"/>
    <property type="match status" value="1"/>
</dbReference>
<keyword evidence="8 11" id="KW-0414">Isoprene biosynthesis</keyword>
<accession>A0A250JE22</accession>
<keyword evidence="9 11" id="KW-0413">Isomerase</keyword>
<dbReference type="GO" id="GO:0000287">
    <property type="term" value="F:magnesium ion binding"/>
    <property type="evidence" value="ECO:0007669"/>
    <property type="project" value="UniProtKB-UniRule"/>
</dbReference>
<evidence type="ECO:0000256" key="8">
    <source>
        <dbReference type="ARBA" id="ARBA00023229"/>
    </source>
</evidence>
<dbReference type="PANTHER" id="PTHR43665:SF1">
    <property type="entry name" value="ISOPENTENYL-DIPHOSPHATE DELTA-ISOMERASE"/>
    <property type="match status" value="1"/>
</dbReference>
<comment type="function">
    <text evidence="11">Involved in the biosynthesis of isoprenoids. Catalyzes the 1,3-allylic rearrangement of the homoallylic substrate isopentenyl (IPP) to its allylic isomer, dimethylallyl diphosphate (DMAPP).</text>
</comment>
<keyword evidence="4 11" id="KW-0288">FMN</keyword>
<reference evidence="13 14" key="1">
    <citation type="submission" date="2017-06" db="EMBL/GenBank/DDBJ databases">
        <title>Sequencing and comparative analysis of myxobacterial genomes.</title>
        <authorList>
            <person name="Rupp O."/>
            <person name="Goesmann A."/>
            <person name="Sogaard-Andersen L."/>
        </authorList>
    </citation>
    <scope>NUCLEOTIDE SEQUENCE [LARGE SCALE GENOMIC DNA]</scope>
    <source>
        <strain evidence="13 14">DSM 52655</strain>
    </source>
</reference>
<feature type="binding site" evidence="11">
    <location>
        <begin position="99"/>
        <end position="101"/>
    </location>
    <ligand>
        <name>substrate</name>
    </ligand>
</feature>
<evidence type="ECO:0000256" key="11">
    <source>
        <dbReference type="HAMAP-Rule" id="MF_00354"/>
    </source>
</evidence>
<evidence type="ECO:0000256" key="1">
    <source>
        <dbReference type="ARBA" id="ARBA00001917"/>
    </source>
</evidence>
<dbReference type="SMART" id="SM01240">
    <property type="entry name" value="IMPDH"/>
    <property type="match status" value="1"/>
</dbReference>
<evidence type="ECO:0000256" key="7">
    <source>
        <dbReference type="ARBA" id="ARBA00022857"/>
    </source>
</evidence>
<dbReference type="RefSeq" id="WP_232536980.1">
    <property type="nucleotide sequence ID" value="NZ_CP022098.1"/>
</dbReference>
<evidence type="ECO:0000256" key="9">
    <source>
        <dbReference type="ARBA" id="ARBA00023235"/>
    </source>
</evidence>
<comment type="subunit">
    <text evidence="10 11">Homooctamer. Dimer of tetramers.</text>
</comment>
<dbReference type="GO" id="GO:0070402">
    <property type="term" value="F:NADPH binding"/>
    <property type="evidence" value="ECO:0007669"/>
    <property type="project" value="UniProtKB-UniRule"/>
</dbReference>
<dbReference type="CDD" id="cd02811">
    <property type="entry name" value="IDI-2_FMN"/>
    <property type="match status" value="1"/>
</dbReference>
<keyword evidence="7 11" id="KW-0521">NADP</keyword>
<dbReference type="PIRSF" id="PIRSF003314">
    <property type="entry name" value="IPP_isomerase"/>
    <property type="match status" value="1"/>
</dbReference>
<feature type="binding site" evidence="11">
    <location>
        <begin position="273"/>
        <end position="275"/>
    </location>
    <ligand>
        <name>FMN</name>
        <dbReference type="ChEBI" id="CHEBI:58210"/>
    </ligand>
</feature>
<evidence type="ECO:0000256" key="10">
    <source>
        <dbReference type="ARBA" id="ARBA00025810"/>
    </source>
</evidence>
<evidence type="ECO:0000313" key="13">
    <source>
        <dbReference type="EMBL" id="ATB41406.1"/>
    </source>
</evidence>
<keyword evidence="6 11" id="KW-0460">Magnesium</keyword>